<sequence>MATLFWALVVFYVCVSLNSRIRIVANNILWPCQVLENGRTLTSANKRFELGFFNGSSEKDTRGELWYLGIWYRGIEPLTVVWVANRANPLRGVDIKLFLNSSGDLSLHVDRKDSTLIVNLNQPVSRPALVLLDSGNLVIKDGKNLIDQKYFWQSFNFPTDTMLPGMKIGWDSKSGRERVLTSWRTSKDPSEGEFVFRIGSSESAQLLLEKNKVTQSRWGPWNGHGFSGAYFRKNNNVFRPVYFHSGPEEVSLKFQIMDDSVLLRLVVNEIGIIQFLKWESGSQIWVPIMTLNEDICDKYGSCGPYGVCYPNGIRGCRCLKGFAANLSKDRPLIEPMDGCRRKLSLKCNNDDGFVKRKDLKLPDNFTVWQGLSPQQCGDSCLKDCSCMAYTNINIYGNGSKCVVWLDKLLDIRYSASGGDALYIRVARGELESIYSAKRHRLYTAVSILLLSAFCWSLAWCAKYFTSVSNRTKNLEDELANRQCSQVQDEQGIQFFDINTISAATNNFSLANKIGAGGFGPVYEGELRNGQRIAVKRLSEFSSQGDEEFQNELTMTASLHHCNLVELLGCCTEGDERILVYEYMPNKSLNKFIFDRVPERILSWDKRFKILKGIAMGLNHLHAGTELRIIHRDLKASNILLDDKMNPKIADFGLARNIEAESEAITRRVTGTYGYMSPEYVLTGRYSTKSDVFSFGVLLLEVISGRRNWGFQHPDHDFNLLGHAWKLWIQGKALELMVPALEESFLENEVLRCIQVGLLCVQCQSRERPAMADVVAMLQNQDEISTEPQEPGFYTIKSSGERSSFARENQETFNELTVTTLTGRS</sequence>
<dbReference type="GO" id="GO:0004674">
    <property type="term" value="F:protein serine/threonine kinase activity"/>
    <property type="evidence" value="ECO:0007669"/>
    <property type="project" value="UniProtKB-KW"/>
</dbReference>
<dbReference type="OrthoDB" id="785331at2759"/>
<dbReference type="GO" id="GO:0005886">
    <property type="term" value="C:plasma membrane"/>
    <property type="evidence" value="ECO:0007669"/>
    <property type="project" value="UniProtKB-SubCell"/>
</dbReference>
<dbReference type="PROSITE" id="PS50948">
    <property type="entry name" value="PAN"/>
    <property type="match status" value="1"/>
</dbReference>
<dbReference type="PROSITE" id="PS50927">
    <property type="entry name" value="BULB_LECTIN"/>
    <property type="match status" value="1"/>
</dbReference>
<feature type="domain" description="Apple" evidence="17">
    <location>
        <begin position="347"/>
        <end position="426"/>
    </location>
</feature>
<evidence type="ECO:0000256" key="12">
    <source>
        <dbReference type="ARBA" id="ARBA00048679"/>
    </source>
</evidence>
<comment type="similarity">
    <text evidence="13">Belongs to the protein kinase superfamily. Ser/Thr protein kinase family.</text>
</comment>
<evidence type="ECO:0000313" key="19">
    <source>
        <dbReference type="Proteomes" id="UP000250235"/>
    </source>
</evidence>
<evidence type="ECO:0000256" key="4">
    <source>
        <dbReference type="ARBA" id="ARBA00022679"/>
    </source>
</evidence>
<dbReference type="EC" id="2.7.11.1" evidence="13"/>
<dbReference type="CDD" id="cd14066">
    <property type="entry name" value="STKc_IRAK"/>
    <property type="match status" value="1"/>
</dbReference>
<evidence type="ECO:0000256" key="6">
    <source>
        <dbReference type="ARBA" id="ARBA00022741"/>
    </source>
</evidence>
<dbReference type="Gene3D" id="3.30.200.20">
    <property type="entry name" value="Phosphorylase Kinase, domain 1"/>
    <property type="match status" value="1"/>
</dbReference>
<dbReference type="GO" id="GO:0005524">
    <property type="term" value="F:ATP binding"/>
    <property type="evidence" value="ECO:0007669"/>
    <property type="project" value="UniProtKB-KW"/>
</dbReference>
<evidence type="ECO:0000256" key="2">
    <source>
        <dbReference type="ARBA" id="ARBA00022475"/>
    </source>
</evidence>
<evidence type="ECO:0000256" key="10">
    <source>
        <dbReference type="ARBA" id="ARBA00023180"/>
    </source>
</evidence>
<evidence type="ECO:0000256" key="11">
    <source>
        <dbReference type="ARBA" id="ARBA00047899"/>
    </source>
</evidence>
<dbReference type="AlphaFoldDB" id="A0A2Z7AG07"/>
<keyword evidence="10" id="KW-0325">Glycoprotein</keyword>
<evidence type="ECO:0000256" key="9">
    <source>
        <dbReference type="ARBA" id="ARBA00023157"/>
    </source>
</evidence>
<keyword evidence="19" id="KW-1185">Reference proteome</keyword>
<name>A0A2Z7AG07_9LAMI</name>
<evidence type="ECO:0000256" key="13">
    <source>
        <dbReference type="PIRNR" id="PIRNR000641"/>
    </source>
</evidence>
<keyword evidence="18" id="KW-0675">Receptor</keyword>
<proteinExistence type="inferred from homology"/>
<dbReference type="InterPro" id="IPR003609">
    <property type="entry name" value="Pan_app"/>
</dbReference>
<feature type="domain" description="Bulb-type lectin" evidence="16">
    <location>
        <begin position="26"/>
        <end position="152"/>
    </location>
</feature>
<comment type="catalytic activity">
    <reaction evidence="12 13">
        <text>L-seryl-[protein] + ATP = O-phospho-L-seryl-[protein] + ADP + H(+)</text>
        <dbReference type="Rhea" id="RHEA:17989"/>
        <dbReference type="Rhea" id="RHEA-COMP:9863"/>
        <dbReference type="Rhea" id="RHEA-COMP:11604"/>
        <dbReference type="ChEBI" id="CHEBI:15378"/>
        <dbReference type="ChEBI" id="CHEBI:29999"/>
        <dbReference type="ChEBI" id="CHEBI:30616"/>
        <dbReference type="ChEBI" id="CHEBI:83421"/>
        <dbReference type="ChEBI" id="CHEBI:456216"/>
        <dbReference type="EC" id="2.7.11.1"/>
    </reaction>
</comment>
<reference evidence="18 19" key="1">
    <citation type="journal article" date="2015" name="Proc. Natl. Acad. Sci. U.S.A.">
        <title>The resurrection genome of Boea hygrometrica: A blueprint for survival of dehydration.</title>
        <authorList>
            <person name="Xiao L."/>
            <person name="Yang G."/>
            <person name="Zhang L."/>
            <person name="Yang X."/>
            <person name="Zhao S."/>
            <person name="Ji Z."/>
            <person name="Zhou Q."/>
            <person name="Hu M."/>
            <person name="Wang Y."/>
            <person name="Chen M."/>
            <person name="Xu Y."/>
            <person name="Jin H."/>
            <person name="Xiao X."/>
            <person name="Hu G."/>
            <person name="Bao F."/>
            <person name="Hu Y."/>
            <person name="Wan P."/>
            <person name="Li L."/>
            <person name="Deng X."/>
            <person name="Kuang T."/>
            <person name="Xiang C."/>
            <person name="Zhu J.K."/>
            <person name="Oliver M.J."/>
            <person name="He Y."/>
        </authorList>
    </citation>
    <scope>NUCLEOTIDE SEQUENCE [LARGE SCALE GENOMIC DNA]</scope>
    <source>
        <strain evidence="19">cv. XS01</strain>
    </source>
</reference>
<dbReference type="SMART" id="SM00220">
    <property type="entry name" value="S_TKc"/>
    <property type="match status" value="1"/>
</dbReference>
<evidence type="ECO:0000259" key="16">
    <source>
        <dbReference type="PROSITE" id="PS50927"/>
    </source>
</evidence>
<dbReference type="PANTHER" id="PTHR27002">
    <property type="entry name" value="RECEPTOR-LIKE SERINE/THREONINE-PROTEIN KINASE SD1-8"/>
    <property type="match status" value="1"/>
</dbReference>
<dbReference type="InterPro" id="IPR001480">
    <property type="entry name" value="Bulb-type_lectin_dom"/>
</dbReference>
<evidence type="ECO:0000256" key="8">
    <source>
        <dbReference type="ARBA" id="ARBA00022840"/>
    </source>
</evidence>
<dbReference type="GO" id="GO:0048544">
    <property type="term" value="P:recognition of pollen"/>
    <property type="evidence" value="ECO:0007669"/>
    <property type="project" value="InterPro"/>
</dbReference>
<dbReference type="SUPFAM" id="SSF56112">
    <property type="entry name" value="Protein kinase-like (PK-like)"/>
    <property type="match status" value="1"/>
</dbReference>
<keyword evidence="2" id="KW-0472">Membrane</keyword>
<dbReference type="Pfam" id="PF00069">
    <property type="entry name" value="Pkinase"/>
    <property type="match status" value="1"/>
</dbReference>
<keyword evidence="8 13" id="KW-0067">ATP-binding</keyword>
<dbReference type="SUPFAM" id="SSF51110">
    <property type="entry name" value="alpha-D-mannose-specific plant lectins"/>
    <property type="match status" value="1"/>
</dbReference>
<dbReference type="CDD" id="cd00028">
    <property type="entry name" value="B_lectin"/>
    <property type="match status" value="1"/>
</dbReference>
<dbReference type="InterPro" id="IPR000858">
    <property type="entry name" value="S_locus_glycoprot_dom"/>
</dbReference>
<gene>
    <name evidence="18" type="ORF">F511_21042</name>
</gene>
<keyword evidence="4 13" id="KW-0808">Transferase</keyword>
<dbReference type="EMBL" id="KV015623">
    <property type="protein sequence ID" value="KZV20528.1"/>
    <property type="molecule type" value="Genomic_DNA"/>
</dbReference>
<dbReference type="GO" id="GO:0106310">
    <property type="term" value="F:protein serine kinase activity"/>
    <property type="evidence" value="ECO:0007669"/>
    <property type="project" value="RHEA"/>
</dbReference>
<dbReference type="Pfam" id="PF08276">
    <property type="entry name" value="PAN_2"/>
    <property type="match status" value="1"/>
</dbReference>
<dbReference type="InterPro" id="IPR008271">
    <property type="entry name" value="Ser/Thr_kinase_AS"/>
</dbReference>
<dbReference type="FunFam" id="3.30.200.20:FF:000466">
    <property type="entry name" value="Putative LRR receptor-like serine/threonine-protein kinase"/>
    <property type="match status" value="1"/>
</dbReference>
<evidence type="ECO:0000256" key="3">
    <source>
        <dbReference type="ARBA" id="ARBA00022527"/>
    </source>
</evidence>
<keyword evidence="7 13" id="KW-0418">Kinase</keyword>
<keyword evidence="3 13" id="KW-0723">Serine/threonine-protein kinase</keyword>
<dbReference type="SMART" id="SM00108">
    <property type="entry name" value="B_lectin"/>
    <property type="match status" value="1"/>
</dbReference>
<dbReference type="PANTHER" id="PTHR27002:SF1097">
    <property type="entry name" value="RECEPTOR-LIKE SERINE_THREONINE-PROTEIN KINASE"/>
    <property type="match status" value="1"/>
</dbReference>
<comment type="subcellular location">
    <subcellularLocation>
        <location evidence="1">Cell membrane</location>
        <topology evidence="1">Single-pass type I membrane protein</topology>
    </subcellularLocation>
</comment>
<dbReference type="Proteomes" id="UP000250235">
    <property type="component" value="Unassembled WGS sequence"/>
</dbReference>
<dbReference type="Gene3D" id="1.10.510.10">
    <property type="entry name" value="Transferase(Phosphotransferase) domain 1"/>
    <property type="match status" value="1"/>
</dbReference>
<keyword evidence="5 14" id="KW-0732">Signal</keyword>
<dbReference type="Pfam" id="PF00954">
    <property type="entry name" value="S_locus_glycop"/>
    <property type="match status" value="1"/>
</dbReference>
<accession>A0A2Z7AG07</accession>
<evidence type="ECO:0000313" key="18">
    <source>
        <dbReference type="EMBL" id="KZV20528.1"/>
    </source>
</evidence>
<organism evidence="18 19">
    <name type="scientific">Dorcoceras hygrometricum</name>
    <dbReference type="NCBI Taxonomy" id="472368"/>
    <lineage>
        <taxon>Eukaryota</taxon>
        <taxon>Viridiplantae</taxon>
        <taxon>Streptophyta</taxon>
        <taxon>Embryophyta</taxon>
        <taxon>Tracheophyta</taxon>
        <taxon>Spermatophyta</taxon>
        <taxon>Magnoliopsida</taxon>
        <taxon>eudicotyledons</taxon>
        <taxon>Gunneridae</taxon>
        <taxon>Pentapetalae</taxon>
        <taxon>asterids</taxon>
        <taxon>lamiids</taxon>
        <taxon>Lamiales</taxon>
        <taxon>Gesneriaceae</taxon>
        <taxon>Didymocarpoideae</taxon>
        <taxon>Trichosporeae</taxon>
        <taxon>Loxocarpinae</taxon>
        <taxon>Dorcoceras</taxon>
    </lineage>
</organism>
<evidence type="ECO:0000256" key="5">
    <source>
        <dbReference type="ARBA" id="ARBA00022729"/>
    </source>
</evidence>
<dbReference type="InterPro" id="IPR036426">
    <property type="entry name" value="Bulb-type_lectin_dom_sf"/>
</dbReference>
<dbReference type="FunFam" id="1.10.510.10:FF:000060">
    <property type="entry name" value="G-type lectin S-receptor-like serine/threonine-protein kinase"/>
    <property type="match status" value="1"/>
</dbReference>
<evidence type="ECO:0000256" key="14">
    <source>
        <dbReference type="SAM" id="SignalP"/>
    </source>
</evidence>
<evidence type="ECO:0000256" key="7">
    <source>
        <dbReference type="ARBA" id="ARBA00022777"/>
    </source>
</evidence>
<dbReference type="InterPro" id="IPR000719">
    <property type="entry name" value="Prot_kinase_dom"/>
</dbReference>
<protein>
    <recommendedName>
        <fullName evidence="13">Receptor-like serine/threonine-protein kinase</fullName>
        <ecNumber evidence="13">2.7.11.1</ecNumber>
    </recommendedName>
</protein>
<comment type="catalytic activity">
    <reaction evidence="11 13">
        <text>L-threonyl-[protein] + ATP = O-phospho-L-threonyl-[protein] + ADP + H(+)</text>
        <dbReference type="Rhea" id="RHEA:46608"/>
        <dbReference type="Rhea" id="RHEA-COMP:11060"/>
        <dbReference type="Rhea" id="RHEA-COMP:11605"/>
        <dbReference type="ChEBI" id="CHEBI:15378"/>
        <dbReference type="ChEBI" id="CHEBI:30013"/>
        <dbReference type="ChEBI" id="CHEBI:30616"/>
        <dbReference type="ChEBI" id="CHEBI:61977"/>
        <dbReference type="ChEBI" id="CHEBI:456216"/>
        <dbReference type="EC" id="2.7.11.1"/>
    </reaction>
</comment>
<dbReference type="CDD" id="cd01098">
    <property type="entry name" value="PAN_AP_plant"/>
    <property type="match status" value="1"/>
</dbReference>
<dbReference type="Pfam" id="PF01453">
    <property type="entry name" value="B_lectin"/>
    <property type="match status" value="1"/>
</dbReference>
<dbReference type="PROSITE" id="PS00108">
    <property type="entry name" value="PROTEIN_KINASE_ST"/>
    <property type="match status" value="1"/>
</dbReference>
<dbReference type="PROSITE" id="PS50011">
    <property type="entry name" value="PROTEIN_KINASE_DOM"/>
    <property type="match status" value="1"/>
</dbReference>
<evidence type="ECO:0000259" key="15">
    <source>
        <dbReference type="PROSITE" id="PS50011"/>
    </source>
</evidence>
<dbReference type="InterPro" id="IPR024171">
    <property type="entry name" value="SRK-like_kinase"/>
</dbReference>
<feature type="signal peptide" evidence="14">
    <location>
        <begin position="1"/>
        <end position="16"/>
    </location>
</feature>
<keyword evidence="9" id="KW-1015">Disulfide bond</keyword>
<dbReference type="SMART" id="SM00473">
    <property type="entry name" value="PAN_AP"/>
    <property type="match status" value="1"/>
</dbReference>
<feature type="chain" id="PRO_5016311347" description="Receptor-like serine/threonine-protein kinase" evidence="14">
    <location>
        <begin position="17"/>
        <end position="824"/>
    </location>
</feature>
<keyword evidence="2" id="KW-1003">Cell membrane</keyword>
<dbReference type="InterPro" id="IPR011009">
    <property type="entry name" value="Kinase-like_dom_sf"/>
</dbReference>
<evidence type="ECO:0000259" key="17">
    <source>
        <dbReference type="PROSITE" id="PS50948"/>
    </source>
</evidence>
<feature type="domain" description="Protein kinase" evidence="15">
    <location>
        <begin position="507"/>
        <end position="783"/>
    </location>
</feature>
<dbReference type="Gene3D" id="2.90.10.10">
    <property type="entry name" value="Bulb-type lectin domain"/>
    <property type="match status" value="1"/>
</dbReference>
<keyword evidence="6 13" id="KW-0547">Nucleotide-binding</keyword>
<evidence type="ECO:0000256" key="1">
    <source>
        <dbReference type="ARBA" id="ARBA00004251"/>
    </source>
</evidence>
<dbReference type="PIRSF" id="PIRSF000641">
    <property type="entry name" value="SRK"/>
    <property type="match status" value="1"/>
</dbReference>